<dbReference type="Gene3D" id="3.30.1330.30">
    <property type="match status" value="1"/>
</dbReference>
<name>A0A3E4QYZ3_9ACTN</name>
<evidence type="ECO:0000256" key="1">
    <source>
        <dbReference type="ARBA" id="ARBA00007228"/>
    </source>
</evidence>
<evidence type="ECO:0000256" key="3">
    <source>
        <dbReference type="ARBA" id="ARBA00022679"/>
    </source>
</evidence>
<reference evidence="6 7" key="1">
    <citation type="submission" date="2018-08" db="EMBL/GenBank/DDBJ databases">
        <title>A genome reference for cultivated species of the human gut microbiota.</title>
        <authorList>
            <person name="Zou Y."/>
            <person name="Xue W."/>
            <person name="Luo G."/>
        </authorList>
    </citation>
    <scope>NUCLEOTIDE SEQUENCE [LARGE SCALE GENOMIC DNA]</scope>
    <source>
        <strain evidence="6 7">TF08-14</strain>
    </source>
</reference>
<dbReference type="InterPro" id="IPR004441">
    <property type="entry name" value="rRNA_MeTrfase_TrmH"/>
</dbReference>
<evidence type="ECO:0000259" key="5">
    <source>
        <dbReference type="SMART" id="SM00967"/>
    </source>
</evidence>
<organism evidence="6 7">
    <name type="scientific">Collinsella tanakaei</name>
    <dbReference type="NCBI Taxonomy" id="626935"/>
    <lineage>
        <taxon>Bacteria</taxon>
        <taxon>Bacillati</taxon>
        <taxon>Actinomycetota</taxon>
        <taxon>Coriobacteriia</taxon>
        <taxon>Coriobacteriales</taxon>
        <taxon>Coriobacteriaceae</taxon>
        <taxon>Collinsella</taxon>
    </lineage>
</organism>
<dbReference type="GO" id="GO:0003723">
    <property type="term" value="F:RNA binding"/>
    <property type="evidence" value="ECO:0007669"/>
    <property type="project" value="InterPro"/>
</dbReference>
<sequence length="322" mass="33889">MAEKKRVQKRDGAQGKARRTAENRSKTGASRGQKSQAQQQRAQRSAARPSLARASQEPQRRDTQAPAGNFIEGRRAAFEALRTGFPIKRALIAQGVEGEPAIRDLLAGLADAGVAVKQVPRAQLDALSSHGAHQGIALEVGRFPYADLADIIERAGEGPALVLVLDHVTDAGNFGAIVRSAEVVGAAGVVIANKRAAEVTVATYKTSAGAVMHLPIAQVPNIARALDDLKAAGFWVGGASEHADDICWDAPFEGRVALVMGSEGDGISRLVLDKCDFLTKLPQLGATESLNVAQAATSLCFEWLRRNYAAVADRAAGATTGE</sequence>
<proteinExistence type="inferred from homology"/>
<dbReference type="GO" id="GO:0006396">
    <property type="term" value="P:RNA processing"/>
    <property type="evidence" value="ECO:0007669"/>
    <property type="project" value="InterPro"/>
</dbReference>
<dbReference type="Pfam" id="PF08032">
    <property type="entry name" value="SpoU_sub_bind"/>
    <property type="match status" value="1"/>
</dbReference>
<dbReference type="Proteomes" id="UP000260943">
    <property type="component" value="Unassembled WGS sequence"/>
</dbReference>
<dbReference type="Pfam" id="PF00588">
    <property type="entry name" value="SpoU_methylase"/>
    <property type="match status" value="1"/>
</dbReference>
<comment type="similarity">
    <text evidence="1">Belongs to the class IV-like SAM-binding methyltransferase superfamily. RNA methyltransferase TrmH family.</text>
</comment>
<dbReference type="NCBIfam" id="TIGR00186">
    <property type="entry name" value="rRNA_methyl_3"/>
    <property type="match status" value="1"/>
</dbReference>
<dbReference type="GO" id="GO:0005829">
    <property type="term" value="C:cytosol"/>
    <property type="evidence" value="ECO:0007669"/>
    <property type="project" value="TreeGrafter"/>
</dbReference>
<accession>A0A3E4QYZ3</accession>
<dbReference type="SMART" id="SM00967">
    <property type="entry name" value="SpoU_sub_bind"/>
    <property type="match status" value="1"/>
</dbReference>
<feature type="region of interest" description="Disordered" evidence="4">
    <location>
        <begin position="1"/>
        <end position="70"/>
    </location>
</feature>
<dbReference type="InterPro" id="IPR029064">
    <property type="entry name" value="Ribosomal_eL30-like_sf"/>
</dbReference>
<dbReference type="Gene3D" id="3.40.1280.10">
    <property type="match status" value="1"/>
</dbReference>
<dbReference type="InterPro" id="IPR001537">
    <property type="entry name" value="SpoU_MeTrfase"/>
</dbReference>
<dbReference type="GO" id="GO:0008173">
    <property type="term" value="F:RNA methyltransferase activity"/>
    <property type="evidence" value="ECO:0007669"/>
    <property type="project" value="InterPro"/>
</dbReference>
<feature type="domain" description="RNA 2-O ribose methyltransferase substrate binding" evidence="5">
    <location>
        <begin position="70"/>
        <end position="146"/>
    </location>
</feature>
<dbReference type="RefSeq" id="WP_117678803.1">
    <property type="nucleotide sequence ID" value="NZ_CAJJKC010000005.1"/>
</dbReference>
<dbReference type="PANTHER" id="PTHR46429:SF1">
    <property type="entry name" value="23S RRNA (GUANOSINE-2'-O-)-METHYLTRANSFERASE RLMB"/>
    <property type="match status" value="1"/>
</dbReference>
<keyword evidence="2 6" id="KW-0489">Methyltransferase</keyword>
<dbReference type="InterPro" id="IPR029028">
    <property type="entry name" value="Alpha/beta_knot_MTases"/>
</dbReference>
<gene>
    <name evidence="6" type="ORF">DXC81_01195</name>
</gene>
<comment type="caution">
    <text evidence="6">The sequence shown here is derived from an EMBL/GenBank/DDBJ whole genome shotgun (WGS) entry which is preliminary data.</text>
</comment>
<dbReference type="GO" id="GO:0032259">
    <property type="term" value="P:methylation"/>
    <property type="evidence" value="ECO:0007669"/>
    <property type="project" value="UniProtKB-KW"/>
</dbReference>
<dbReference type="InterPro" id="IPR029026">
    <property type="entry name" value="tRNA_m1G_MTases_N"/>
</dbReference>
<dbReference type="AlphaFoldDB" id="A0A3E4QYZ3"/>
<dbReference type="InterPro" id="IPR013123">
    <property type="entry name" value="SpoU_subst-bd"/>
</dbReference>
<feature type="compositionally biased region" description="Basic and acidic residues" evidence="4">
    <location>
        <begin position="1"/>
        <end position="25"/>
    </location>
</feature>
<dbReference type="SUPFAM" id="SSF55315">
    <property type="entry name" value="L30e-like"/>
    <property type="match status" value="1"/>
</dbReference>
<dbReference type="PANTHER" id="PTHR46429">
    <property type="entry name" value="23S RRNA (GUANOSINE-2'-O-)-METHYLTRANSFERASE RLMB"/>
    <property type="match status" value="1"/>
</dbReference>
<evidence type="ECO:0000256" key="2">
    <source>
        <dbReference type="ARBA" id="ARBA00022603"/>
    </source>
</evidence>
<keyword evidence="3 6" id="KW-0808">Transferase</keyword>
<evidence type="ECO:0000313" key="6">
    <source>
        <dbReference type="EMBL" id="RGL12301.1"/>
    </source>
</evidence>
<evidence type="ECO:0000256" key="4">
    <source>
        <dbReference type="SAM" id="MobiDB-lite"/>
    </source>
</evidence>
<feature type="compositionally biased region" description="Low complexity" evidence="4">
    <location>
        <begin position="29"/>
        <end position="56"/>
    </location>
</feature>
<dbReference type="EMBL" id="QSRJ01000001">
    <property type="protein sequence ID" value="RGL12301.1"/>
    <property type="molecule type" value="Genomic_DNA"/>
</dbReference>
<dbReference type="CDD" id="cd18103">
    <property type="entry name" value="SpoU-like_RlmB"/>
    <property type="match status" value="1"/>
</dbReference>
<protein>
    <submittedName>
        <fullName evidence="6">23S rRNA (Guanosine(2251)-2'-O)-methyltransferase RlmB</fullName>
    </submittedName>
</protein>
<evidence type="ECO:0000313" key="7">
    <source>
        <dbReference type="Proteomes" id="UP000260943"/>
    </source>
</evidence>
<dbReference type="SUPFAM" id="SSF75217">
    <property type="entry name" value="alpha/beta knot"/>
    <property type="match status" value="1"/>
</dbReference>